<comment type="caution">
    <text evidence="1">The sequence shown here is derived from an EMBL/GenBank/DDBJ whole genome shotgun (WGS) entry which is preliminary data.</text>
</comment>
<organism evidence="1 2">
    <name type="scientific">Plesiomonas shigelloides</name>
    <name type="common">Aeromonas shigelloides</name>
    <dbReference type="NCBI Taxonomy" id="703"/>
    <lineage>
        <taxon>Bacteria</taxon>
        <taxon>Pseudomonadati</taxon>
        <taxon>Pseudomonadota</taxon>
        <taxon>Gammaproteobacteria</taxon>
        <taxon>Enterobacterales</taxon>
        <taxon>Enterobacteriaceae</taxon>
        <taxon>Plesiomonas</taxon>
    </lineage>
</organism>
<reference evidence="1" key="1">
    <citation type="submission" date="2021-03" db="EMBL/GenBank/DDBJ databases">
        <title>Plesiomonas shigelloides zfcc0051, isolated from zebrafish feces.</title>
        <authorList>
            <person name="Vanderhoek Z."/>
            <person name="Gaulke C."/>
        </authorList>
    </citation>
    <scope>NUCLEOTIDE SEQUENCE</scope>
    <source>
        <strain evidence="1">Zfcc0051</strain>
    </source>
</reference>
<proteinExistence type="predicted"/>
<evidence type="ECO:0000313" key="1">
    <source>
        <dbReference type="EMBL" id="MBO1107693.1"/>
    </source>
</evidence>
<dbReference type="RefSeq" id="WP_156121064.1">
    <property type="nucleotide sequence ID" value="NZ_CP027852.1"/>
</dbReference>
<sequence>MTELNLDSVADELLTVIRKHLGDEADINILVMENTPNHMRLKVEAQGREVFNIALKGE</sequence>
<dbReference type="Proteomes" id="UP000664658">
    <property type="component" value="Unassembled WGS sequence"/>
</dbReference>
<evidence type="ECO:0000313" key="2">
    <source>
        <dbReference type="Proteomes" id="UP000664658"/>
    </source>
</evidence>
<name>A0A379CNQ2_PLESH</name>
<accession>A0A379CNQ2</accession>
<protein>
    <submittedName>
        <fullName evidence="1">Uncharacterized protein</fullName>
    </submittedName>
</protein>
<dbReference type="EMBL" id="JAFNAA010000004">
    <property type="protein sequence ID" value="MBO1107693.1"/>
    <property type="molecule type" value="Genomic_DNA"/>
</dbReference>
<dbReference type="AlphaFoldDB" id="A0A379CNQ2"/>
<dbReference type="KEGG" id="pshi:SAMEA2665130_1689"/>
<gene>
    <name evidence="1" type="ORF">J2R62_05560</name>
</gene>